<comment type="caution">
    <text evidence="4">The sequence shown here is derived from an EMBL/GenBank/DDBJ whole genome shotgun (WGS) entry which is preliminary data.</text>
</comment>
<comment type="subcellular location">
    <subcellularLocation>
        <location evidence="2">Cytoplasm</location>
    </subcellularLocation>
    <subcellularLocation>
        <location evidence="2">Nucleus</location>
    </subcellularLocation>
</comment>
<reference evidence="4" key="1">
    <citation type="journal article" date="2023" name="Mol. Biol. Evol.">
        <title>Third-Generation Sequencing Reveals the Adaptive Role of the Epigenome in Three Deep-Sea Polychaetes.</title>
        <authorList>
            <person name="Perez M."/>
            <person name="Aroh O."/>
            <person name="Sun Y."/>
            <person name="Lan Y."/>
            <person name="Juniper S.K."/>
            <person name="Young C.R."/>
            <person name="Angers B."/>
            <person name="Qian P.Y."/>
        </authorList>
    </citation>
    <scope>NUCLEOTIDE SEQUENCE</scope>
    <source>
        <strain evidence="4">R07B-5</strain>
    </source>
</reference>
<dbReference type="Pfam" id="PF02136">
    <property type="entry name" value="NTF2"/>
    <property type="match status" value="1"/>
</dbReference>
<evidence type="ECO:0000256" key="1">
    <source>
        <dbReference type="ARBA" id="ARBA00022490"/>
    </source>
</evidence>
<dbReference type="InterPro" id="IPR045875">
    <property type="entry name" value="NTF2"/>
</dbReference>
<dbReference type="SUPFAM" id="SSF54427">
    <property type="entry name" value="NTF2-like"/>
    <property type="match status" value="1"/>
</dbReference>
<evidence type="ECO:0000313" key="4">
    <source>
        <dbReference type="EMBL" id="KAK2188959.1"/>
    </source>
</evidence>
<dbReference type="PROSITE" id="PS50177">
    <property type="entry name" value="NTF2_DOMAIN"/>
    <property type="match status" value="1"/>
</dbReference>
<keyword evidence="2" id="KW-0539">Nucleus</keyword>
<gene>
    <name evidence="4" type="ORF">NP493_119g08015</name>
</gene>
<dbReference type="GO" id="GO:0051028">
    <property type="term" value="P:mRNA transport"/>
    <property type="evidence" value="ECO:0007669"/>
    <property type="project" value="UniProtKB-UniRule"/>
</dbReference>
<keyword evidence="1 2" id="KW-0963">Cytoplasm</keyword>
<dbReference type="GO" id="GO:0005635">
    <property type="term" value="C:nuclear envelope"/>
    <property type="evidence" value="ECO:0007669"/>
    <property type="project" value="UniProtKB-ARBA"/>
</dbReference>
<evidence type="ECO:0000256" key="2">
    <source>
        <dbReference type="RuleBase" id="RU369002"/>
    </source>
</evidence>
<dbReference type="Gene3D" id="3.10.450.50">
    <property type="match status" value="1"/>
</dbReference>
<dbReference type="GO" id="GO:0005737">
    <property type="term" value="C:cytoplasm"/>
    <property type="evidence" value="ECO:0007669"/>
    <property type="project" value="UniProtKB-SubCell"/>
</dbReference>
<sequence length="129" mass="15091">MSVTKMPWETLGEQFVTQYYQIFDTNREQLVALYHPTAMFTFEEHKAQGQDQIKDILTNKLRFSLIQHIVTKIDCQPTPENGVIILVTGRLKTDNDPPHAYSQLFYIKPANDSFFLFHDIFRLSIHDTV</sequence>
<organism evidence="4 5">
    <name type="scientific">Ridgeia piscesae</name>
    <name type="common">Tubeworm</name>
    <dbReference type="NCBI Taxonomy" id="27915"/>
    <lineage>
        <taxon>Eukaryota</taxon>
        <taxon>Metazoa</taxon>
        <taxon>Spiralia</taxon>
        <taxon>Lophotrochozoa</taxon>
        <taxon>Annelida</taxon>
        <taxon>Polychaeta</taxon>
        <taxon>Sedentaria</taxon>
        <taxon>Canalipalpata</taxon>
        <taxon>Sabellida</taxon>
        <taxon>Siboglinidae</taxon>
        <taxon>Ridgeia</taxon>
    </lineage>
</organism>
<keyword evidence="5" id="KW-1185">Reference proteome</keyword>
<proteinExistence type="predicted"/>
<dbReference type="InterPro" id="IPR032710">
    <property type="entry name" value="NTF2-like_dom_sf"/>
</dbReference>
<dbReference type="PANTHER" id="PTHR12612">
    <property type="entry name" value="NUCLEAR TRANSPORT FACTOR 2"/>
    <property type="match status" value="1"/>
</dbReference>
<comment type="function">
    <text evidence="2">Has a role in nuclear-cytoplasmic transport of proteins and mRNAs.</text>
</comment>
<dbReference type="CDD" id="cd00780">
    <property type="entry name" value="NTF2"/>
    <property type="match status" value="1"/>
</dbReference>
<feature type="domain" description="NTF2" evidence="3">
    <location>
        <begin position="11"/>
        <end position="123"/>
    </location>
</feature>
<dbReference type="EMBL" id="JAODUO010000118">
    <property type="protein sequence ID" value="KAK2188959.1"/>
    <property type="molecule type" value="Genomic_DNA"/>
</dbReference>
<dbReference type="FunFam" id="3.10.450.50:FF:000005">
    <property type="entry name" value="Nuclear transport factor 2"/>
    <property type="match status" value="1"/>
</dbReference>
<keyword evidence="2" id="KW-0813">Transport</keyword>
<dbReference type="Proteomes" id="UP001209878">
    <property type="component" value="Unassembled WGS sequence"/>
</dbReference>
<keyword evidence="2" id="KW-0653">Protein transport</keyword>
<evidence type="ECO:0000313" key="5">
    <source>
        <dbReference type="Proteomes" id="UP001209878"/>
    </source>
</evidence>
<dbReference type="InterPro" id="IPR002075">
    <property type="entry name" value="NTF2_dom"/>
</dbReference>
<dbReference type="InterPro" id="IPR018222">
    <property type="entry name" value="Nuclear_transport_factor_2_euk"/>
</dbReference>
<name>A0AAD9UGX5_RIDPI</name>
<accession>A0AAD9UGX5</accession>
<evidence type="ECO:0000259" key="3">
    <source>
        <dbReference type="PROSITE" id="PS50177"/>
    </source>
</evidence>
<protein>
    <recommendedName>
        <fullName evidence="2">Nuclear transport factor 2</fullName>
        <shortName evidence="2">NTF-2</shortName>
    </recommendedName>
</protein>
<dbReference type="AlphaFoldDB" id="A0AAD9UGX5"/>
<dbReference type="GO" id="GO:0006606">
    <property type="term" value="P:protein import into nucleus"/>
    <property type="evidence" value="ECO:0007669"/>
    <property type="project" value="UniProtKB-ARBA"/>
</dbReference>